<dbReference type="Pfam" id="PF01565">
    <property type="entry name" value="FAD_binding_4"/>
    <property type="match status" value="1"/>
</dbReference>
<dbReference type="PROSITE" id="PS51387">
    <property type="entry name" value="FAD_PCMH"/>
    <property type="match status" value="1"/>
</dbReference>
<comment type="caution">
    <text evidence="6">The sequence shown here is derived from an EMBL/GenBank/DDBJ whole genome shotgun (WGS) entry which is preliminary data.</text>
</comment>
<keyword evidence="4" id="KW-0560">Oxidoreductase</keyword>
<sequence>MTEKDYDALRTIVGRDFVLVNREQTAAYMYDEVEPEFRPPANIDSIVVKPSDTDEVSEIVRYAYEHDIPIVVRGGGTGLAGGCTPVVESIVISMERLNHIFEIDEKNMMAVLECGVTLMQLLEELEKHEGLGFPVHPGDEGAQMGGMAVTNAGGARAVRHGVMRKHIMGIEAVLPNGEILQLGGKLVKNNAGYNLCQLILGSEGTLAIVTKVILKLYPKEKCSCTIIAPFEDFGDACNAVTDILHSGTIPLAVEYMDKKLFTGTAEMLGLKWQAEKGNSDLMIILSEKTEDRMFEAVETVQNICEKHNCYETLIAEKKSEQDELLKIRSEHYSYIVDSICDSFDYAVPVSEIPNFIADLKHLAEEYHTGNNIVAHIADGNVHGDMWYVDGKVPVYAEEYKKRMYDLVFHYGGTITGEHGIGKIRVDDLKLQKNETELNLMRGIKKVFDPKGILNPGTVING</sequence>
<dbReference type="InterPro" id="IPR004113">
    <property type="entry name" value="FAD-bd_oxidored_4_C"/>
</dbReference>
<dbReference type="STRING" id="1261640.BHK98_02905"/>
<dbReference type="InterPro" id="IPR016164">
    <property type="entry name" value="FAD-linked_Oxase-like_C"/>
</dbReference>
<dbReference type="InterPro" id="IPR006094">
    <property type="entry name" value="Oxid_FAD_bind_N"/>
</dbReference>
<dbReference type="PANTHER" id="PTHR42934:SF2">
    <property type="entry name" value="GLYCOLATE OXIDASE SUBUNIT GLCD"/>
    <property type="match status" value="1"/>
</dbReference>
<dbReference type="SUPFAM" id="SSF56176">
    <property type="entry name" value="FAD-binding/transporter-associated domain-like"/>
    <property type="match status" value="1"/>
</dbReference>
<dbReference type="Gene3D" id="3.30.465.10">
    <property type="match status" value="1"/>
</dbReference>
<evidence type="ECO:0000256" key="3">
    <source>
        <dbReference type="ARBA" id="ARBA00022827"/>
    </source>
</evidence>
<dbReference type="AlphaFoldDB" id="A0A1Q9JG53"/>
<dbReference type="OrthoDB" id="9767256at2"/>
<dbReference type="InterPro" id="IPR016171">
    <property type="entry name" value="Vanillyl_alc_oxidase_C-sub2"/>
</dbReference>
<dbReference type="FunFam" id="1.10.45.10:FF:000001">
    <property type="entry name" value="D-lactate dehydrogenase mitochondrial"/>
    <property type="match status" value="1"/>
</dbReference>
<dbReference type="InterPro" id="IPR016166">
    <property type="entry name" value="FAD-bd_PCMH"/>
</dbReference>
<dbReference type="PANTHER" id="PTHR42934">
    <property type="entry name" value="GLYCOLATE OXIDASE SUBUNIT GLCD"/>
    <property type="match status" value="1"/>
</dbReference>
<evidence type="ECO:0000313" key="7">
    <source>
        <dbReference type="Proteomes" id="UP000187404"/>
    </source>
</evidence>
<dbReference type="GO" id="GO:0071949">
    <property type="term" value="F:FAD binding"/>
    <property type="evidence" value="ECO:0007669"/>
    <property type="project" value="InterPro"/>
</dbReference>
<accession>A0A1Q9JG53</accession>
<dbReference type="SUPFAM" id="SSF55103">
    <property type="entry name" value="FAD-linked oxidases, C-terminal domain"/>
    <property type="match status" value="1"/>
</dbReference>
<dbReference type="InterPro" id="IPR051914">
    <property type="entry name" value="FAD-linked_OxidoTrans_Type4"/>
</dbReference>
<dbReference type="Pfam" id="PF02913">
    <property type="entry name" value="FAD-oxidase_C"/>
    <property type="match status" value="1"/>
</dbReference>
<evidence type="ECO:0000256" key="1">
    <source>
        <dbReference type="ARBA" id="ARBA00001974"/>
    </source>
</evidence>
<protein>
    <submittedName>
        <fullName evidence="6">FAD-binding protein</fullName>
    </submittedName>
</protein>
<evidence type="ECO:0000256" key="2">
    <source>
        <dbReference type="ARBA" id="ARBA00022630"/>
    </source>
</evidence>
<gene>
    <name evidence="6" type="ORF">BHK98_02905</name>
</gene>
<keyword evidence="7" id="KW-1185">Reference proteome</keyword>
<keyword evidence="2" id="KW-0285">Flavoprotein</keyword>
<dbReference type="EMBL" id="MJIE01000001">
    <property type="protein sequence ID" value="OLR55104.1"/>
    <property type="molecule type" value="Genomic_DNA"/>
</dbReference>
<comment type="cofactor">
    <cofactor evidence="1">
        <name>FAD</name>
        <dbReference type="ChEBI" id="CHEBI:57692"/>
    </cofactor>
</comment>
<keyword evidence="3" id="KW-0274">FAD</keyword>
<dbReference type="Proteomes" id="UP000187404">
    <property type="component" value="Unassembled WGS sequence"/>
</dbReference>
<dbReference type="GO" id="GO:0016491">
    <property type="term" value="F:oxidoreductase activity"/>
    <property type="evidence" value="ECO:0007669"/>
    <property type="project" value="UniProtKB-KW"/>
</dbReference>
<evidence type="ECO:0000256" key="4">
    <source>
        <dbReference type="ARBA" id="ARBA00023002"/>
    </source>
</evidence>
<name>A0A1Q9JG53_9FIRM</name>
<feature type="domain" description="FAD-binding PCMH-type" evidence="5">
    <location>
        <begin position="40"/>
        <end position="219"/>
    </location>
</feature>
<evidence type="ECO:0000313" key="6">
    <source>
        <dbReference type="EMBL" id="OLR55104.1"/>
    </source>
</evidence>
<reference evidence="6 7" key="1">
    <citation type="journal article" date="2016" name="Appl. Environ. Microbiol.">
        <title>Function and Phylogeny of Bacterial Butyryl Coenzyme A:Acetate Transferases and Their Diversity in the Proximal Colon of Swine.</title>
        <authorList>
            <person name="Trachsel J."/>
            <person name="Bayles D.O."/>
            <person name="Looft T."/>
            <person name="Levine U.Y."/>
            <person name="Allen H.K."/>
        </authorList>
    </citation>
    <scope>NUCLEOTIDE SEQUENCE [LARGE SCALE GENOMIC DNA]</scope>
    <source>
        <strain evidence="6 7">68-3-10</strain>
    </source>
</reference>
<dbReference type="InterPro" id="IPR016169">
    <property type="entry name" value="FAD-bd_PCMH_sub2"/>
</dbReference>
<dbReference type="Gene3D" id="1.10.45.10">
    <property type="entry name" value="Vanillyl-alcohol Oxidase, Chain A, domain 4"/>
    <property type="match status" value="1"/>
</dbReference>
<dbReference type="InterPro" id="IPR036318">
    <property type="entry name" value="FAD-bd_PCMH-like_sf"/>
</dbReference>
<dbReference type="Gene3D" id="3.30.70.2740">
    <property type="match status" value="1"/>
</dbReference>
<organism evidence="6 7">
    <name type="scientific">Hornefia porci</name>
    <dbReference type="NCBI Taxonomy" id="2652292"/>
    <lineage>
        <taxon>Bacteria</taxon>
        <taxon>Bacillati</taxon>
        <taxon>Bacillota</taxon>
        <taxon>Clostridia</taxon>
        <taxon>Peptostreptococcales</taxon>
        <taxon>Anaerovoracaceae</taxon>
        <taxon>Hornefia</taxon>
    </lineage>
</organism>
<evidence type="ECO:0000259" key="5">
    <source>
        <dbReference type="PROSITE" id="PS51387"/>
    </source>
</evidence>
<dbReference type="RefSeq" id="WP_075712105.1">
    <property type="nucleotide sequence ID" value="NZ_MJIE01000001.1"/>
</dbReference>
<proteinExistence type="predicted"/>